<evidence type="ECO:0000256" key="7">
    <source>
        <dbReference type="ARBA" id="ARBA00022824"/>
    </source>
</evidence>
<accession>A0AAD8WCS6</accession>
<reference evidence="11" key="1">
    <citation type="submission" date="2023-07" db="EMBL/GenBank/DDBJ databases">
        <title>A chromosome-level genome assembly of Lolium multiflorum.</title>
        <authorList>
            <person name="Chen Y."/>
            <person name="Copetti D."/>
            <person name="Kolliker R."/>
            <person name="Studer B."/>
        </authorList>
    </citation>
    <scope>NUCLEOTIDE SEQUENCE</scope>
    <source>
        <strain evidence="11">02402/16</strain>
        <tissue evidence="11">Leaf</tissue>
    </source>
</reference>
<dbReference type="Gene3D" id="3.40.30.10">
    <property type="entry name" value="Glutaredoxin"/>
    <property type="match status" value="1"/>
</dbReference>
<feature type="transmembrane region" description="Helical" evidence="10">
    <location>
        <begin position="353"/>
        <end position="370"/>
    </location>
</feature>
<evidence type="ECO:0000256" key="3">
    <source>
        <dbReference type="ARBA" id="ARBA00009561"/>
    </source>
</evidence>
<evidence type="ECO:0000313" key="11">
    <source>
        <dbReference type="EMBL" id="KAK1649414.1"/>
    </source>
</evidence>
<evidence type="ECO:0000256" key="8">
    <source>
        <dbReference type="ARBA" id="ARBA00022989"/>
    </source>
</evidence>
<feature type="transmembrane region" description="Helical" evidence="10">
    <location>
        <begin position="274"/>
        <end position="294"/>
    </location>
</feature>
<dbReference type="PANTHER" id="PTHR12692:SF0">
    <property type="entry name" value="GH11935P"/>
    <property type="match status" value="1"/>
</dbReference>
<evidence type="ECO:0000313" key="12">
    <source>
        <dbReference type="Proteomes" id="UP001231189"/>
    </source>
</evidence>
<keyword evidence="7" id="KW-0256">Endoplasmic reticulum</keyword>
<dbReference type="PANTHER" id="PTHR12692">
    <property type="entry name" value="DOLICHYL-DIPHOSPHOOLIGOSACCHARIDE--PROTEIN GLYCOSYLTRANSFERASE-RELATED"/>
    <property type="match status" value="1"/>
</dbReference>
<feature type="transmembrane region" description="Helical" evidence="10">
    <location>
        <begin position="243"/>
        <end position="262"/>
    </location>
</feature>
<comment type="function">
    <text evidence="1">Subunit of the oligosaccharyl transferase (OST) complex that catalyzes the initial transfer of a defined glycan (Glc(3)Man(9)GlcNAc(2) in eukaryotes) from the lipid carrier dolichol-pyrophosphate to an asparagine residue within an Asn-X-Ser/Thr consensus motif in nascent polypeptide chains, the first step in protein N-glycosylation. N-glycosylation occurs cotranslationally and the complex associates with the Sec61 complex at the channel-forming translocon complex that mediates protein translocation across the endoplasmic reticulum (ER). All subunits are required for a maximal enzyme activity.</text>
</comment>
<dbReference type="Pfam" id="PF04756">
    <property type="entry name" value="OST3_OST6"/>
    <property type="match status" value="1"/>
</dbReference>
<protein>
    <recommendedName>
        <fullName evidence="13">Dolichyl-diphosphooligosaccharide--protein glycosyltransferase subunit 3</fullName>
    </recommendedName>
</protein>
<gene>
    <name evidence="11" type="ORF">QYE76_067219</name>
</gene>
<dbReference type="FunFam" id="3.40.30.10:FF:000205">
    <property type="entry name" value="Probable dolichyl-diphosphooligosaccharide--protein glycosyltransferase subunit 3"/>
    <property type="match status" value="1"/>
</dbReference>
<evidence type="ECO:0000256" key="2">
    <source>
        <dbReference type="ARBA" id="ARBA00004477"/>
    </source>
</evidence>
<dbReference type="GO" id="GO:0018279">
    <property type="term" value="P:protein N-linked glycosylation via asparagine"/>
    <property type="evidence" value="ECO:0007669"/>
    <property type="project" value="TreeGrafter"/>
</dbReference>
<evidence type="ECO:0000256" key="4">
    <source>
        <dbReference type="ARBA" id="ARBA00011157"/>
    </source>
</evidence>
<dbReference type="Proteomes" id="UP001231189">
    <property type="component" value="Unassembled WGS sequence"/>
</dbReference>
<evidence type="ECO:0000256" key="10">
    <source>
        <dbReference type="SAM" id="Phobius"/>
    </source>
</evidence>
<keyword evidence="6" id="KW-0732">Signal</keyword>
<dbReference type="InterPro" id="IPR021149">
    <property type="entry name" value="OligosaccharylTrfase_OST3/OST6"/>
</dbReference>
<evidence type="ECO:0000256" key="6">
    <source>
        <dbReference type="ARBA" id="ARBA00022729"/>
    </source>
</evidence>
<organism evidence="11 12">
    <name type="scientific">Lolium multiflorum</name>
    <name type="common">Italian ryegrass</name>
    <name type="synonym">Lolium perenne subsp. multiflorum</name>
    <dbReference type="NCBI Taxonomy" id="4521"/>
    <lineage>
        <taxon>Eukaryota</taxon>
        <taxon>Viridiplantae</taxon>
        <taxon>Streptophyta</taxon>
        <taxon>Embryophyta</taxon>
        <taxon>Tracheophyta</taxon>
        <taxon>Spermatophyta</taxon>
        <taxon>Magnoliopsida</taxon>
        <taxon>Liliopsida</taxon>
        <taxon>Poales</taxon>
        <taxon>Poaceae</taxon>
        <taxon>BOP clade</taxon>
        <taxon>Pooideae</taxon>
        <taxon>Poodae</taxon>
        <taxon>Poeae</taxon>
        <taxon>Poeae Chloroplast Group 2 (Poeae type)</taxon>
        <taxon>Loliodinae</taxon>
        <taxon>Loliinae</taxon>
        <taxon>Lolium</taxon>
    </lineage>
</organism>
<comment type="subcellular location">
    <subcellularLocation>
        <location evidence="2">Endoplasmic reticulum membrane</location>
        <topology evidence="2">Multi-pass membrane protein</topology>
    </subcellularLocation>
</comment>
<feature type="transmembrane region" description="Helical" evidence="10">
    <location>
        <begin position="326"/>
        <end position="347"/>
    </location>
</feature>
<keyword evidence="8 10" id="KW-1133">Transmembrane helix</keyword>
<sequence>MCIKERKCRPALWAIVPFNGPIRSALRVHPTATGLLFYLSTLAPSSHSLPRPPVSSPDPAITMAISPHHLLLLLLAAAAASAGANNLVGELESLRSRSPSGVIHLTDTSVTRFLSSSTRPYSVLVFFDATSLHSKSDLHLPQLRREFALLSAAFQANNPASSDLFFADIEFSESQHSFSQFGVNSLPHVRLIRPHHSRLADSEHMDQSHFSRLADSMVDFVEARTGLQVGPITRPPLVSRNQIILLVLMFLASIPFVIKRILQGDTLLHDRRVWMAGALFVYFFSVSGGMYGIIRHTPMFITDRADPNKLVFFYQGSGMQLGAEGFAVGSLYTLVGLMIAVVTHLLVKVESLQTQRFAMVAVMIVGWWAVRKVIFLDNWKTGYSIHTFWPSSWR</sequence>
<dbReference type="EMBL" id="JAUUTY010000004">
    <property type="protein sequence ID" value="KAK1649414.1"/>
    <property type="molecule type" value="Genomic_DNA"/>
</dbReference>
<dbReference type="AlphaFoldDB" id="A0AAD8WCS6"/>
<evidence type="ECO:0000256" key="9">
    <source>
        <dbReference type="ARBA" id="ARBA00023136"/>
    </source>
</evidence>
<keyword evidence="5 10" id="KW-0812">Transmembrane</keyword>
<comment type="subunit">
    <text evidence="4">Component of the oligosaccharyltransferase (OST) complex.</text>
</comment>
<name>A0AAD8WCS6_LOLMU</name>
<proteinExistence type="inferred from homology"/>
<dbReference type="GO" id="GO:0008250">
    <property type="term" value="C:oligosaccharyltransferase complex"/>
    <property type="evidence" value="ECO:0007669"/>
    <property type="project" value="TreeGrafter"/>
</dbReference>
<evidence type="ECO:0000256" key="1">
    <source>
        <dbReference type="ARBA" id="ARBA00002791"/>
    </source>
</evidence>
<keyword evidence="9 10" id="KW-0472">Membrane</keyword>
<keyword evidence="12" id="KW-1185">Reference proteome</keyword>
<comment type="similarity">
    <text evidence="3">Belongs to the OST3/OST6 family.</text>
</comment>
<evidence type="ECO:0000256" key="5">
    <source>
        <dbReference type="ARBA" id="ARBA00022692"/>
    </source>
</evidence>
<comment type="caution">
    <text evidence="11">The sequence shown here is derived from an EMBL/GenBank/DDBJ whole genome shotgun (WGS) entry which is preliminary data.</text>
</comment>
<evidence type="ECO:0008006" key="13">
    <source>
        <dbReference type="Google" id="ProtNLM"/>
    </source>
</evidence>